<dbReference type="EMBL" id="UYJE01009194">
    <property type="protein sequence ID" value="VDI71128.1"/>
    <property type="molecule type" value="Genomic_DNA"/>
</dbReference>
<accession>A0A8B6GYC4</accession>
<dbReference type="CDD" id="cd01650">
    <property type="entry name" value="RT_nLTR_like"/>
    <property type="match status" value="1"/>
</dbReference>
<evidence type="ECO:0000313" key="2">
    <source>
        <dbReference type="EMBL" id="VDI71128.1"/>
    </source>
</evidence>
<dbReference type="Proteomes" id="UP000596742">
    <property type="component" value="Unassembled WGS sequence"/>
</dbReference>
<dbReference type="PROSITE" id="PS50878">
    <property type="entry name" value="RT_POL"/>
    <property type="match status" value="1"/>
</dbReference>
<proteinExistence type="predicted"/>
<gene>
    <name evidence="2" type="ORF">MGAL_10B016457</name>
</gene>
<dbReference type="OrthoDB" id="6149256at2759"/>
<comment type="caution">
    <text evidence="2">The sequence shown here is derived from an EMBL/GenBank/DDBJ whole genome shotgun (WGS) entry which is preliminary data.</text>
</comment>
<dbReference type="SUPFAM" id="SSF56672">
    <property type="entry name" value="DNA/RNA polymerases"/>
    <property type="match status" value="1"/>
</dbReference>
<dbReference type="Gene3D" id="3.30.70.270">
    <property type="match status" value="1"/>
</dbReference>
<sequence length="596" mass="68640">MFLSFISSLTIDITEILNNDISYDDVEKAVCRAKLHKAGGLDQICAEFLRNNSCENILFKIIKYAFDNGDVPATWNNILINPILKPDKDYRDPLGYRGIALMSMPCNIYADILNTRLSSWLEEKNILADEQNGFRKDRGCIEHLYSVTSIITNRKIERLSTFTCFIDAKKAFDSANREMMWFKLMSIGINGKFLKGLQSLYVDVRYAVKVNGHMTDMFGVNMGVKQGCKISPSLFSVYVNDLVDEINNLNLGIPINESCILSVLLYADDIVLLAPDEESLQMMLNVVNNWCSKWRLSLNFEKTKIIHFRCPAAPRSNFNFLFGDTTIDYCSKYRYLGLWLDEHLNWKYTVREIRKSASRALSALYTKFISCGGMDYDIFTKLYESLVQPVLLYGASIWGISEHKQLETVQNKACRYYLGAFKISSNLAIRGGMGWSTVKTKQNIEVLRLYFKVTNLDGNMLVKKIHESSKSKQRSWNSRVLKFIKKNDFSSLINAQNMTIRQKVNIVKDKLNTVDAENWLRDMHNDRNCENGNKLRTFRQYKSYLQPSSYVKSVKFRDYLNCKAWLLFQQKKVATITSTNLTTQLAQLLEILPSNP</sequence>
<evidence type="ECO:0000313" key="3">
    <source>
        <dbReference type="Proteomes" id="UP000596742"/>
    </source>
</evidence>
<organism evidence="2 3">
    <name type="scientific">Mytilus galloprovincialis</name>
    <name type="common">Mediterranean mussel</name>
    <dbReference type="NCBI Taxonomy" id="29158"/>
    <lineage>
        <taxon>Eukaryota</taxon>
        <taxon>Metazoa</taxon>
        <taxon>Spiralia</taxon>
        <taxon>Lophotrochozoa</taxon>
        <taxon>Mollusca</taxon>
        <taxon>Bivalvia</taxon>
        <taxon>Autobranchia</taxon>
        <taxon>Pteriomorphia</taxon>
        <taxon>Mytilida</taxon>
        <taxon>Mytiloidea</taxon>
        <taxon>Mytilidae</taxon>
        <taxon>Mytilinae</taxon>
        <taxon>Mytilus</taxon>
    </lineage>
</organism>
<dbReference type="InterPro" id="IPR043502">
    <property type="entry name" value="DNA/RNA_pol_sf"/>
</dbReference>
<dbReference type="Pfam" id="PF00078">
    <property type="entry name" value="RVT_1"/>
    <property type="match status" value="1"/>
</dbReference>
<evidence type="ECO:0000259" key="1">
    <source>
        <dbReference type="PROSITE" id="PS50878"/>
    </source>
</evidence>
<dbReference type="InterPro" id="IPR000477">
    <property type="entry name" value="RT_dom"/>
</dbReference>
<dbReference type="PANTHER" id="PTHR47027:SF26">
    <property type="entry name" value="REVERSE TRANSCRIPTASE DOMAIN-CONTAINING PROTEIN"/>
    <property type="match status" value="1"/>
</dbReference>
<name>A0A8B6GYC4_MYTGA</name>
<feature type="domain" description="Reverse transcriptase" evidence="1">
    <location>
        <begin position="64"/>
        <end position="340"/>
    </location>
</feature>
<dbReference type="PANTHER" id="PTHR47027">
    <property type="entry name" value="REVERSE TRANSCRIPTASE DOMAIN-CONTAINING PROTEIN"/>
    <property type="match status" value="1"/>
</dbReference>
<dbReference type="InterPro" id="IPR043128">
    <property type="entry name" value="Rev_trsase/Diguanyl_cyclase"/>
</dbReference>
<reference evidence="2" key="1">
    <citation type="submission" date="2018-11" db="EMBL/GenBank/DDBJ databases">
        <authorList>
            <person name="Alioto T."/>
            <person name="Alioto T."/>
        </authorList>
    </citation>
    <scope>NUCLEOTIDE SEQUENCE</scope>
</reference>
<protein>
    <recommendedName>
        <fullName evidence="1">Reverse transcriptase domain-containing protein</fullName>
    </recommendedName>
</protein>
<dbReference type="AlphaFoldDB" id="A0A8B6GYC4"/>
<keyword evidence="3" id="KW-1185">Reference proteome</keyword>